<proteinExistence type="predicted"/>
<dbReference type="Gene3D" id="6.10.140.2220">
    <property type="match status" value="1"/>
</dbReference>
<dbReference type="GO" id="GO:0008270">
    <property type="term" value="F:zinc ion binding"/>
    <property type="evidence" value="ECO:0007669"/>
    <property type="project" value="UniProtKB-KW"/>
</dbReference>
<evidence type="ECO:0000313" key="19">
    <source>
        <dbReference type="EMBL" id="KAK8758013.1"/>
    </source>
</evidence>
<reference evidence="19 20" key="1">
    <citation type="journal article" date="2023" name="Arcadia Sci">
        <title>De novo assembly of a long-read Amblyomma americanum tick genome.</title>
        <authorList>
            <person name="Chou S."/>
            <person name="Poskanzer K.E."/>
            <person name="Rollins M."/>
            <person name="Thuy-Boun P.S."/>
        </authorList>
    </citation>
    <scope>NUCLEOTIDE SEQUENCE [LARGE SCALE GENOMIC DNA]</scope>
    <source>
        <strain evidence="19">F_SG_1</strain>
        <tissue evidence="19">Salivary glands</tissue>
    </source>
</reference>
<evidence type="ECO:0000256" key="12">
    <source>
        <dbReference type="ARBA" id="ARBA00023273"/>
    </source>
</evidence>
<evidence type="ECO:0000256" key="2">
    <source>
        <dbReference type="ARBA" id="ARBA00004175"/>
    </source>
</evidence>
<dbReference type="FunFam" id="1.25.40.20:FF:000182">
    <property type="entry name" value="Ankyrin repeat and MYND domain containing 2a"/>
    <property type="match status" value="1"/>
</dbReference>
<dbReference type="GO" id="GO:0044231">
    <property type="term" value="C:host cell presynaptic membrane"/>
    <property type="evidence" value="ECO:0007669"/>
    <property type="project" value="UniProtKB-KW"/>
</dbReference>
<keyword evidence="4" id="KW-1052">Target cell membrane</keyword>
<evidence type="ECO:0000256" key="10">
    <source>
        <dbReference type="ARBA" id="ARBA00023043"/>
    </source>
</evidence>
<dbReference type="EMBL" id="JARKHS020034602">
    <property type="protein sequence ID" value="KAK8758013.1"/>
    <property type="molecule type" value="Genomic_DNA"/>
</dbReference>
<dbReference type="GO" id="GO:0006887">
    <property type="term" value="P:exocytosis"/>
    <property type="evidence" value="ECO:0007669"/>
    <property type="project" value="UniProtKB-KW"/>
</dbReference>
<dbReference type="Pfam" id="PF01753">
    <property type="entry name" value="zf-MYND"/>
    <property type="match status" value="1"/>
</dbReference>
<dbReference type="InterPro" id="IPR002893">
    <property type="entry name" value="Znf_MYND"/>
</dbReference>
<comment type="subcellular location">
    <subcellularLocation>
        <location evidence="1">Cell projection</location>
        <location evidence="1">Cilium</location>
    </subcellularLocation>
    <subcellularLocation>
        <location evidence="2">Target cell membrane</location>
    </subcellularLocation>
</comment>
<keyword evidence="10 14" id="KW-0040">ANK repeat</keyword>
<keyword evidence="9" id="KW-0800">Toxin</keyword>
<feature type="transmembrane region" description="Helical" evidence="17">
    <location>
        <begin position="86"/>
        <end position="112"/>
    </location>
</feature>
<keyword evidence="5" id="KW-0479">Metal-binding</keyword>
<gene>
    <name evidence="19" type="ORF">V5799_004359</name>
</gene>
<feature type="compositionally biased region" description="Basic and acidic residues" evidence="16">
    <location>
        <begin position="531"/>
        <end position="559"/>
    </location>
</feature>
<keyword evidence="12" id="KW-0966">Cell projection</keyword>
<keyword evidence="13" id="KW-1053">Target membrane</keyword>
<evidence type="ECO:0000256" key="11">
    <source>
        <dbReference type="ARBA" id="ARBA00023069"/>
    </source>
</evidence>
<evidence type="ECO:0000256" key="16">
    <source>
        <dbReference type="SAM" id="MobiDB-lite"/>
    </source>
</evidence>
<keyword evidence="7 15" id="KW-0863">Zinc-finger</keyword>
<dbReference type="PROSITE" id="PS50865">
    <property type="entry name" value="ZF_MYND_2"/>
    <property type="match status" value="1"/>
</dbReference>
<evidence type="ECO:0000256" key="6">
    <source>
        <dbReference type="ARBA" id="ARBA00022737"/>
    </source>
</evidence>
<sequence>MEHRLLGILQAKVVEVFRQFLTVNSGTIVFCCVVHIGASHYLSRKESVLSLALTLLLLSAVERDTDLVPRLSLTLCARFGLRRRALFALVCSAAFLGAMVASSVALALPLMWITDRVLEFLHAEQLDRVLRARVRDRRHHRRLFKMAPPAKGELSDAEKELYKAIQTGDVSEARTLLNRARIECLDEHGMTPLQHAAYRGNYDLCKLFLECGADVNSRFHDSGYTALMFAGLAGRADVVSLLLEHGASTTAVNSVGRTAAQMAAFVSNHDVVAIINNFLPREELEYYARPQGLDKEPKLPATLVSPLYQLIVRTNIHPVRVALYLQEKRELLDQSTKVERVLNLLCEKQMKAPEPNEMLALKFHHLAFLLRTCCKFLRDRAAPATGGSDSAEGKAAKKTSGLLEPLVKTWLRGRDEDDFPVLLEKLLRQSVREFPYHECTILQQLVHTLSGVEVGNEPSAISILAEAVRGQKGYDQGASCTTCGEPQADKRCSACKSVQYCGAICQKLHWFTHKRHCARLAAEHQKAVEEKAVQEECERRTKEEQISTTAEEKSSKVSADDSSAEAPPGKWASTAPIETA</sequence>
<keyword evidence="20" id="KW-1185">Reference proteome</keyword>
<dbReference type="PRINTS" id="PR01415">
    <property type="entry name" value="ANKYRIN"/>
</dbReference>
<evidence type="ECO:0000256" key="14">
    <source>
        <dbReference type="PROSITE-ProRule" id="PRU00023"/>
    </source>
</evidence>
<dbReference type="PROSITE" id="PS50297">
    <property type="entry name" value="ANK_REP_REGION"/>
    <property type="match status" value="2"/>
</dbReference>
<dbReference type="Pfam" id="PF12796">
    <property type="entry name" value="Ank_2"/>
    <property type="match status" value="1"/>
</dbReference>
<dbReference type="AlphaFoldDB" id="A0AAQ4D6C3"/>
<keyword evidence="11" id="KW-0969">Cilium</keyword>
<evidence type="ECO:0000256" key="9">
    <source>
        <dbReference type="ARBA" id="ARBA00023028"/>
    </source>
</evidence>
<feature type="domain" description="MYND-type" evidence="18">
    <location>
        <begin position="480"/>
        <end position="517"/>
    </location>
</feature>
<dbReference type="Proteomes" id="UP001321473">
    <property type="component" value="Unassembled WGS sequence"/>
</dbReference>
<keyword evidence="6" id="KW-0677">Repeat</keyword>
<comment type="caution">
    <text evidence="19">The sequence shown here is derived from an EMBL/GenBank/DDBJ whole genome shotgun (WGS) entry which is preliminary data.</text>
</comment>
<dbReference type="InterPro" id="IPR052452">
    <property type="entry name" value="Ankyrin-MYND_dom_contain_2"/>
</dbReference>
<dbReference type="SUPFAM" id="SSF144232">
    <property type="entry name" value="HIT/MYND zinc finger-like"/>
    <property type="match status" value="1"/>
</dbReference>
<evidence type="ECO:0000256" key="8">
    <source>
        <dbReference type="ARBA" id="ARBA00022833"/>
    </source>
</evidence>
<evidence type="ECO:0000256" key="1">
    <source>
        <dbReference type="ARBA" id="ARBA00004138"/>
    </source>
</evidence>
<feature type="region of interest" description="Disordered" evidence="16">
    <location>
        <begin position="531"/>
        <end position="580"/>
    </location>
</feature>
<keyword evidence="17" id="KW-1133">Transmembrane helix</keyword>
<dbReference type="InterPro" id="IPR002110">
    <property type="entry name" value="Ankyrin_rpt"/>
</dbReference>
<evidence type="ECO:0000256" key="3">
    <source>
        <dbReference type="ARBA" id="ARBA00022483"/>
    </source>
</evidence>
<dbReference type="GO" id="GO:0005929">
    <property type="term" value="C:cilium"/>
    <property type="evidence" value="ECO:0007669"/>
    <property type="project" value="UniProtKB-SubCell"/>
</dbReference>
<dbReference type="SUPFAM" id="SSF48403">
    <property type="entry name" value="Ankyrin repeat"/>
    <property type="match status" value="1"/>
</dbReference>
<feature type="repeat" description="ANK" evidence="14">
    <location>
        <begin position="188"/>
        <end position="220"/>
    </location>
</feature>
<dbReference type="SMART" id="SM00248">
    <property type="entry name" value="ANK"/>
    <property type="match status" value="3"/>
</dbReference>
<dbReference type="PROSITE" id="PS01360">
    <property type="entry name" value="ZF_MYND_1"/>
    <property type="match status" value="1"/>
</dbReference>
<evidence type="ECO:0000259" key="18">
    <source>
        <dbReference type="PROSITE" id="PS50865"/>
    </source>
</evidence>
<feature type="repeat" description="ANK" evidence="14">
    <location>
        <begin position="222"/>
        <end position="254"/>
    </location>
</feature>
<dbReference type="PANTHER" id="PTHR24150">
    <property type="entry name" value="ANKYRIN REPEAT AND MYND DOMAIN-CONTAINING PROTEIN 2"/>
    <property type="match status" value="1"/>
</dbReference>
<evidence type="ECO:0000256" key="5">
    <source>
        <dbReference type="ARBA" id="ARBA00022723"/>
    </source>
</evidence>
<evidence type="ECO:0000256" key="17">
    <source>
        <dbReference type="SAM" id="Phobius"/>
    </source>
</evidence>
<protein>
    <recommendedName>
        <fullName evidence="18">MYND-type domain-containing protein</fullName>
    </recommendedName>
</protein>
<evidence type="ECO:0000313" key="20">
    <source>
        <dbReference type="Proteomes" id="UP001321473"/>
    </source>
</evidence>
<keyword evidence="17" id="KW-0812">Transmembrane</keyword>
<evidence type="ECO:0000256" key="15">
    <source>
        <dbReference type="PROSITE-ProRule" id="PRU00134"/>
    </source>
</evidence>
<dbReference type="Pfam" id="PF00023">
    <property type="entry name" value="Ank"/>
    <property type="match status" value="1"/>
</dbReference>
<keyword evidence="3" id="KW-0268">Exocytosis</keyword>
<accession>A0AAQ4D6C3</accession>
<keyword evidence="8" id="KW-0862">Zinc</keyword>
<evidence type="ECO:0000256" key="13">
    <source>
        <dbReference type="ARBA" id="ARBA00023298"/>
    </source>
</evidence>
<dbReference type="PROSITE" id="PS50088">
    <property type="entry name" value="ANK_REPEAT"/>
    <property type="match status" value="2"/>
</dbReference>
<dbReference type="GO" id="GO:0044218">
    <property type="term" value="C:other organism cell membrane"/>
    <property type="evidence" value="ECO:0007669"/>
    <property type="project" value="UniProtKB-KW"/>
</dbReference>
<keyword evidence="9" id="KW-0638">Presynaptic neurotoxin</keyword>
<dbReference type="Gene3D" id="1.25.40.20">
    <property type="entry name" value="Ankyrin repeat-containing domain"/>
    <property type="match status" value="1"/>
</dbReference>
<keyword evidence="17" id="KW-0472">Membrane</keyword>
<keyword evidence="9" id="KW-0528">Neurotoxin</keyword>
<name>A0AAQ4D6C3_AMBAM</name>
<dbReference type="InterPro" id="IPR036770">
    <property type="entry name" value="Ankyrin_rpt-contain_sf"/>
</dbReference>
<organism evidence="19 20">
    <name type="scientific">Amblyomma americanum</name>
    <name type="common">Lone star tick</name>
    <dbReference type="NCBI Taxonomy" id="6943"/>
    <lineage>
        <taxon>Eukaryota</taxon>
        <taxon>Metazoa</taxon>
        <taxon>Ecdysozoa</taxon>
        <taxon>Arthropoda</taxon>
        <taxon>Chelicerata</taxon>
        <taxon>Arachnida</taxon>
        <taxon>Acari</taxon>
        <taxon>Parasitiformes</taxon>
        <taxon>Ixodida</taxon>
        <taxon>Ixodoidea</taxon>
        <taxon>Ixodidae</taxon>
        <taxon>Amblyomminae</taxon>
        <taxon>Amblyomma</taxon>
    </lineage>
</organism>
<evidence type="ECO:0000256" key="4">
    <source>
        <dbReference type="ARBA" id="ARBA00022537"/>
    </source>
</evidence>
<feature type="transmembrane region" description="Helical" evidence="17">
    <location>
        <begin position="21"/>
        <end position="42"/>
    </location>
</feature>
<dbReference type="PANTHER" id="PTHR24150:SF8">
    <property type="entry name" value="ANKYRIN REPEAT AND MYND DOMAIN-CONTAINING PROTEIN 2"/>
    <property type="match status" value="1"/>
</dbReference>
<evidence type="ECO:0000256" key="7">
    <source>
        <dbReference type="ARBA" id="ARBA00022771"/>
    </source>
</evidence>